<dbReference type="EMBL" id="WUIY01000023">
    <property type="protein sequence ID" value="MXI74153.1"/>
    <property type="molecule type" value="Genomic_DNA"/>
</dbReference>
<evidence type="ECO:0000313" key="18">
    <source>
        <dbReference type="Proteomes" id="UP000534332"/>
    </source>
</evidence>
<sequence>MCDPVIAGGAMLAMSGIQAYTQYQQGKYASKVAEANADIATAQANDAINRGNAEAEQRRRETRQRLGTQAATMGATGADLSTGNALDIFGDTAQFGALDSLTTVNNAQREAYGYQVQAANYKAEASSARKQGNVGAATTLLTAPLKAYGAYQMFGGTWSPFTQSTPAPIGAAAGTRLPGGL</sequence>
<organism evidence="3 14">
    <name type="scientific">Escherichia coli</name>
    <dbReference type="NCBI Taxonomy" id="562"/>
    <lineage>
        <taxon>Bacteria</taxon>
        <taxon>Pseudomonadati</taxon>
        <taxon>Pseudomonadota</taxon>
        <taxon>Gammaproteobacteria</taxon>
        <taxon>Enterobacterales</taxon>
        <taxon>Enterobacteriaceae</taxon>
        <taxon>Escherichia</taxon>
    </lineage>
</organism>
<dbReference type="RefSeq" id="WP_000332878.1">
    <property type="nucleotide sequence ID" value="NZ_AP018808.1"/>
</dbReference>
<dbReference type="EMBL" id="MPAF01000015">
    <property type="protein sequence ID" value="OOK28759.1"/>
    <property type="molecule type" value="Genomic_DNA"/>
</dbReference>
<gene>
    <name evidence="7" type="ORF">BMT91_10145</name>
    <name evidence="2" type="ORF">BRV02_001225</name>
    <name evidence="3" type="ORF">BvCmsKKP061_03949</name>
    <name evidence="10" type="ORF">C9194_07550</name>
    <name evidence="8" type="ORF">EWK56_17350</name>
    <name evidence="6" type="ORF">GRW05_07590</name>
    <name evidence="4" type="ORF">HLX92_07930</name>
    <name evidence="5" type="ORF">IH772_27355</name>
    <name evidence="9" type="ORF">NCTC9045_01617</name>
</gene>
<dbReference type="Proteomes" id="UP000305093">
    <property type="component" value="Unassembled WGS sequence"/>
</dbReference>
<reference evidence="10 15" key="4">
    <citation type="submission" date="2018-12" db="EMBL/GenBank/DDBJ databases">
        <title>Food and Water Safety Consortium.</title>
        <authorList>
            <person name="Tyson S."/>
            <person name="Peterson C.-L."/>
            <person name="Olson A."/>
            <person name="Tyler S."/>
            <person name="Cabral J."/>
            <person name="Lynch T."/>
            <person name="Knox N."/>
            <person name="Van Domselaar G."/>
            <person name="Graham M."/>
        </authorList>
    </citation>
    <scope>NUCLEOTIDE SEQUENCE [LARGE SCALE GENOMIC DNA]</scope>
    <source>
        <strain evidence="10 15">FWSEC0419</strain>
    </source>
</reference>
<dbReference type="Proteomes" id="UP000523197">
    <property type="component" value="Unassembled WGS sequence"/>
</dbReference>
<dbReference type="EMBL" id="BFXY01000127">
    <property type="protein sequence ID" value="GDH55243.1"/>
    <property type="molecule type" value="Genomic_DNA"/>
</dbReference>
<name>A0A0D0NAC9_ECOLX</name>
<evidence type="ECO:0000313" key="2">
    <source>
        <dbReference type="EMBL" id="EFG2160192.1"/>
    </source>
</evidence>
<protein>
    <submittedName>
        <fullName evidence="9">Phage protein</fullName>
    </submittedName>
</protein>
<accession>A0A0D0NAC9</accession>
<feature type="region of interest" description="Disordered" evidence="1">
    <location>
        <begin position="48"/>
        <end position="68"/>
    </location>
</feature>
<evidence type="ECO:0000313" key="5">
    <source>
        <dbReference type="EMBL" id="MBE0980890.1"/>
    </source>
</evidence>
<reference evidence="7 11" key="1">
    <citation type="submission" date="2016-10" db="EMBL/GenBank/DDBJ databases">
        <title>Whole genome sequences of antibiotic resistant commensal Escherichia coli from healthy Australian adults.</title>
        <authorList>
            <person name="Moran R.A."/>
            <person name="Anantham S."/>
            <person name="Nigro S.J."/>
            <person name="Holt K.E."/>
            <person name="Hall R.M."/>
        </authorList>
    </citation>
    <scope>NUCLEOTIDE SEQUENCE [LARGE SCALE GENOMIC DNA]</scope>
    <source>
        <strain evidence="7 11">2.3-R4</strain>
    </source>
</reference>
<dbReference type="Proteomes" id="UP000534332">
    <property type="component" value="Unassembled WGS sequence"/>
</dbReference>
<reference evidence="8 13" key="5">
    <citation type="submission" date="2019-02" db="EMBL/GenBank/DDBJ databases">
        <authorList>
            <person name="Slukin P."/>
            <person name="Fursova N."/>
            <person name="Ermolenko Z."/>
            <person name="Mayskaya N."/>
            <person name="Kislichkina A."/>
            <person name="Mukhina T."/>
            <person name="Sizova A."/>
            <person name="Bogun A."/>
        </authorList>
    </citation>
    <scope>NUCLEOTIDE SEQUENCE [LARGE SCALE GENOMIC DNA]</scope>
    <source>
        <strain evidence="8">SCPM-O-B-8431</strain>
        <strain evidence="13">SCPM-O-B-8431(U15)</strain>
    </source>
</reference>
<dbReference type="Proteomes" id="UP000291778">
    <property type="component" value="Unassembled WGS sequence"/>
</dbReference>
<evidence type="ECO:0000313" key="9">
    <source>
        <dbReference type="EMBL" id="STJ53756.1"/>
    </source>
</evidence>
<evidence type="ECO:0000256" key="1">
    <source>
        <dbReference type="SAM" id="MobiDB-lite"/>
    </source>
</evidence>
<evidence type="ECO:0000313" key="3">
    <source>
        <dbReference type="EMBL" id="GDH55243.1"/>
    </source>
</evidence>
<evidence type="ECO:0000313" key="8">
    <source>
        <dbReference type="EMBL" id="RYL80859.1"/>
    </source>
</evidence>
<evidence type="ECO:0000313" key="6">
    <source>
        <dbReference type="EMBL" id="MXI74153.1"/>
    </source>
</evidence>
<dbReference type="Pfam" id="PF24072">
    <property type="entry name" value="T7_gp14"/>
    <property type="match status" value="1"/>
</dbReference>
<dbReference type="EMBL" id="SERV01000011">
    <property type="protein sequence ID" value="RYL80859.1"/>
    <property type="molecule type" value="Genomic_DNA"/>
</dbReference>
<evidence type="ECO:0000313" key="16">
    <source>
        <dbReference type="Proteomes" id="UP000436141"/>
    </source>
</evidence>
<evidence type="ECO:0000313" key="14">
    <source>
        <dbReference type="Proteomes" id="UP000303027"/>
    </source>
</evidence>
<evidence type="ECO:0000313" key="10">
    <source>
        <dbReference type="EMBL" id="TJF69050.1"/>
    </source>
</evidence>
<dbReference type="Proteomes" id="UP000303027">
    <property type="component" value="Unassembled WGS sequence"/>
</dbReference>
<proteinExistence type="predicted"/>
<dbReference type="EMBL" id="RROO01000010">
    <property type="protein sequence ID" value="TJF69050.1"/>
    <property type="molecule type" value="Genomic_DNA"/>
</dbReference>
<evidence type="ECO:0000313" key="12">
    <source>
        <dbReference type="Proteomes" id="UP000254503"/>
    </source>
</evidence>
<dbReference type="EMBL" id="JACZOI010000347">
    <property type="protein sequence ID" value="MBE0980890.1"/>
    <property type="molecule type" value="Genomic_DNA"/>
</dbReference>
<dbReference type="Proteomes" id="UP000188855">
    <property type="component" value="Unassembled WGS sequence"/>
</dbReference>
<dbReference type="Proteomes" id="UP000254503">
    <property type="component" value="Unassembled WGS sequence"/>
</dbReference>
<evidence type="ECO:0000313" key="13">
    <source>
        <dbReference type="Proteomes" id="UP000291778"/>
    </source>
</evidence>
<dbReference type="EMBL" id="AASSGK010000005">
    <property type="protein sequence ID" value="EFG2160192.1"/>
    <property type="molecule type" value="Genomic_DNA"/>
</dbReference>
<evidence type="ECO:0000313" key="15">
    <source>
        <dbReference type="Proteomes" id="UP000305093"/>
    </source>
</evidence>
<dbReference type="Proteomes" id="UP000640866">
    <property type="component" value="Unassembled WGS sequence"/>
</dbReference>
<evidence type="ECO:0000313" key="17">
    <source>
        <dbReference type="Proteomes" id="UP000523197"/>
    </source>
</evidence>
<dbReference type="EMBL" id="UGDD01000002">
    <property type="protein sequence ID" value="STJ53756.1"/>
    <property type="molecule type" value="Genomic_DNA"/>
</dbReference>
<reference evidence="4 17" key="8">
    <citation type="submission" date="2020-05" db="EMBL/GenBank/DDBJ databases">
        <title>Epidemiological investigations into extended-spectrum beta-lactam resistant Escherichia coli ST457 carried by Australian Silver gulls identified clonal lineages that cause ExPEC disease.</title>
        <authorList>
            <person name="Nesporova K."/>
            <person name="Wyrsch E.R."/>
            <person name="Valcek A."/>
            <person name="Bitar I."/>
            <person name="Chaw K."/>
            <person name="Harris P."/>
            <person name="Hrabak J."/>
            <person name="Djordjevic S.P."/>
            <person name="Dolejska M."/>
        </authorList>
    </citation>
    <scope>NUCLEOTIDE SEQUENCE [LARGE SCALE GENOMIC DNA]</scope>
    <source>
        <strain evidence="4 17">CE1966</strain>
    </source>
</reference>
<reference evidence="2 18" key="7">
    <citation type="submission" date="2020-02" db="EMBL/GenBank/DDBJ databases">
        <authorList>
            <person name="Ashton P.M."/>
            <person name="Dallman T."/>
            <person name="Nair S."/>
            <person name="De Pinna E."/>
            <person name="Peters T."/>
            <person name="Grant K."/>
        </authorList>
    </citation>
    <scope>NUCLEOTIDE SEQUENCE [LARGE SCALE GENOMIC DNA]</scope>
    <source>
        <strain evidence="2 18">188143</strain>
    </source>
</reference>
<dbReference type="Proteomes" id="UP000436141">
    <property type="component" value="Unassembled WGS sequence"/>
</dbReference>
<reference evidence="5" key="9">
    <citation type="submission" date="2020-09" db="EMBL/GenBank/DDBJ databases">
        <title>Emerging polyconal dissemination of OXA-244-producing E. coli in France.</title>
        <authorList>
            <person name="Emeraud C."/>
            <person name="Girlich D."/>
            <person name="Bonnin R.A."/>
            <person name="Jousset A.B."/>
            <person name="Naas T."/>
            <person name="Dortet L."/>
        </authorList>
    </citation>
    <scope>NUCLEOTIDE SEQUENCE</scope>
    <source>
        <strain evidence="5">225E3</strain>
    </source>
</reference>
<accession>A0A236M1X1</accession>
<reference evidence="3 14" key="2">
    <citation type="submission" date="2018-04" db="EMBL/GenBank/DDBJ databases">
        <title>Large scale genomics of bovine and human commensal E. coli to reveal the emerging process of EHEC.</title>
        <authorList>
            <person name="Arimizu Y."/>
            <person name="Ogura Y."/>
        </authorList>
    </citation>
    <scope>NUCLEOTIDE SEQUENCE [LARGE SCALE GENOMIC DNA]</scope>
    <source>
        <strain evidence="3 14">KK-P061</strain>
    </source>
</reference>
<reference evidence="9 12" key="3">
    <citation type="submission" date="2018-06" db="EMBL/GenBank/DDBJ databases">
        <authorList>
            <consortium name="Pathogen Informatics"/>
            <person name="Doyle S."/>
        </authorList>
    </citation>
    <scope>NUCLEOTIDE SEQUENCE [LARGE SCALE GENOMIC DNA]</scope>
    <source>
        <strain evidence="9 12">NCTC9045</strain>
    </source>
</reference>
<reference evidence="6 16" key="6">
    <citation type="submission" date="2019-12" db="EMBL/GenBank/DDBJ databases">
        <title>Enteriobacteria Tanzani isolates_10434.</title>
        <authorList>
            <person name="Subbiah M."/>
            <person name="Call D."/>
        </authorList>
    </citation>
    <scope>NUCLEOTIDE SEQUENCE [LARGE SCALE GENOMIC DNA]</scope>
    <source>
        <strain evidence="6 16">10434wD1</strain>
    </source>
</reference>
<evidence type="ECO:0000313" key="11">
    <source>
        <dbReference type="Proteomes" id="UP000188855"/>
    </source>
</evidence>
<dbReference type="AlphaFoldDB" id="A0A0D0NAC9"/>
<evidence type="ECO:0000313" key="4">
    <source>
        <dbReference type="EMBL" id="MBA1886096.1"/>
    </source>
</evidence>
<dbReference type="EMBL" id="JABFNF010000005">
    <property type="protein sequence ID" value="MBA1886096.1"/>
    <property type="molecule type" value="Genomic_DNA"/>
</dbReference>
<evidence type="ECO:0000313" key="7">
    <source>
        <dbReference type="EMBL" id="OOK28759.1"/>
    </source>
</evidence>
<dbReference type="InterPro" id="IPR038996">
    <property type="entry name" value="Gp14"/>
</dbReference>